<organism evidence="1">
    <name type="scientific">uncultured Planctomycetota bacterium</name>
    <dbReference type="NCBI Taxonomy" id="120965"/>
    <lineage>
        <taxon>Bacteria</taxon>
        <taxon>Pseudomonadati</taxon>
        <taxon>Planctomycetota</taxon>
        <taxon>environmental samples</taxon>
    </lineage>
</organism>
<sequence>MERRKFLLATVGSLWSLREMLAQTTATFGTVVPWLSPQSGPFLICVGSFRGEQARELAQQFAHFVQQHYRLRTYLFSRSEEERRRQEQELQRLRELYGANQRFRRVRIEDEYAVLVGDFRSWDDARRELERIKKLPPPEGIPLPVLFIVRQERGNVPGAPPDKVTGEYAKYNPFRYAFVVPNPLAPKPAPAQPKNWDPAWADLNRNNPYSLLRCPKRYTLLVKAFQAPMLITGLRGAPPVLNTNTPRPAALDAQVEKELRRLEQILGWKPDAAALQAHNLCEVLRHPSLNYEAYVLHTKEASLVTVGSFDRTDDPNAAQLRQLLAGKTIGVVKLSDNPSFLLVPRPE</sequence>
<evidence type="ECO:0000313" key="1">
    <source>
        <dbReference type="EMBL" id="BAL53815.1"/>
    </source>
</evidence>
<dbReference type="EMBL" id="AP011668">
    <property type="protein sequence ID" value="BAL53815.1"/>
    <property type="molecule type" value="Genomic_DNA"/>
</dbReference>
<reference evidence="1" key="2">
    <citation type="journal article" date="2012" name="PLoS ONE">
        <title>A Deeply Branching Thermophilic Bacterium with an Ancient Acetyl-CoA Pathway Dominates a Subsurface Ecosystem.</title>
        <authorList>
            <person name="Takami H."/>
            <person name="Noguchi H."/>
            <person name="Takaki Y."/>
            <person name="Uchiyama I."/>
            <person name="Toyoda A."/>
            <person name="Nishi S."/>
            <person name="Chee G.-J."/>
            <person name="Arai W."/>
            <person name="Nunoura T."/>
            <person name="Itoh T."/>
            <person name="Hattori M."/>
            <person name="Takai K."/>
        </authorList>
    </citation>
    <scope>NUCLEOTIDE SEQUENCE</scope>
</reference>
<protein>
    <submittedName>
        <fullName evidence="1">Hypothetical conserved protein</fullName>
    </submittedName>
</protein>
<dbReference type="AlphaFoldDB" id="H5SCC9"/>
<gene>
    <name evidence="1" type="ORF">HGMM_F09D09C09</name>
</gene>
<accession>H5SCC9</accession>
<proteinExistence type="predicted"/>
<reference evidence="1" key="1">
    <citation type="journal article" date="2005" name="Environ. Microbiol.">
        <title>Genetic and functional properties of uncultivated thermophilic crenarchaeotes from a subsurface gold mine as revealed by analysis of genome fragments.</title>
        <authorList>
            <person name="Nunoura T."/>
            <person name="Hirayama H."/>
            <person name="Takami H."/>
            <person name="Oida H."/>
            <person name="Nishi S."/>
            <person name="Shimamura S."/>
            <person name="Suzuki Y."/>
            <person name="Inagaki F."/>
            <person name="Takai K."/>
            <person name="Nealson K.H."/>
            <person name="Horikoshi K."/>
        </authorList>
    </citation>
    <scope>NUCLEOTIDE SEQUENCE</scope>
</reference>
<name>H5SCC9_9BACT</name>